<dbReference type="GO" id="GO:0008270">
    <property type="term" value="F:zinc ion binding"/>
    <property type="evidence" value="ECO:0007669"/>
    <property type="project" value="UniProtKB-KW"/>
</dbReference>
<dbReference type="CDD" id="cd15532">
    <property type="entry name" value="PHD2_CHD_II"/>
    <property type="match status" value="1"/>
</dbReference>
<keyword evidence="5" id="KW-0539">Nucleus</keyword>
<evidence type="ECO:0000256" key="3">
    <source>
        <dbReference type="ARBA" id="ARBA00022771"/>
    </source>
</evidence>
<feature type="compositionally biased region" description="Basic and acidic residues" evidence="7">
    <location>
        <begin position="1175"/>
        <end position="1184"/>
    </location>
</feature>
<feature type="compositionally biased region" description="Basic and acidic residues" evidence="7">
    <location>
        <begin position="257"/>
        <end position="273"/>
    </location>
</feature>
<evidence type="ECO:0000256" key="1">
    <source>
        <dbReference type="ARBA" id="ARBA00004123"/>
    </source>
</evidence>
<dbReference type="EMBL" id="JBEAFC010000003">
    <property type="protein sequence ID" value="KAL1561826.1"/>
    <property type="molecule type" value="Genomic_DNA"/>
</dbReference>
<feature type="region of interest" description="Disordered" evidence="7">
    <location>
        <begin position="138"/>
        <end position="184"/>
    </location>
</feature>
<dbReference type="InterPro" id="IPR016181">
    <property type="entry name" value="Acyl_CoA_acyltransferase"/>
</dbReference>
<feature type="region of interest" description="Disordered" evidence="7">
    <location>
        <begin position="967"/>
        <end position="1355"/>
    </location>
</feature>
<evidence type="ECO:0000313" key="10">
    <source>
        <dbReference type="Proteomes" id="UP001567538"/>
    </source>
</evidence>
<reference evidence="9 10" key="1">
    <citation type="submission" date="2024-06" db="EMBL/GenBank/DDBJ databases">
        <title>A chromosome level genome sequence of Diviner's sage (Salvia divinorum).</title>
        <authorList>
            <person name="Ford S.A."/>
            <person name="Ro D.-K."/>
            <person name="Ness R.W."/>
            <person name="Phillips M.A."/>
        </authorList>
    </citation>
    <scope>NUCLEOTIDE SEQUENCE [LARGE SCALE GENOMIC DNA]</scope>
    <source>
        <strain evidence="9">SAF-2024a</strain>
        <tissue evidence="9">Leaf</tissue>
    </source>
</reference>
<feature type="compositionally biased region" description="Basic and acidic residues" evidence="7">
    <location>
        <begin position="73"/>
        <end position="95"/>
    </location>
</feature>
<protein>
    <recommendedName>
        <fullName evidence="8">PHD-type domain-containing protein</fullName>
    </recommendedName>
</protein>
<evidence type="ECO:0000256" key="6">
    <source>
        <dbReference type="PROSITE-ProRule" id="PRU00146"/>
    </source>
</evidence>
<keyword evidence="2" id="KW-0479">Metal-binding</keyword>
<feature type="domain" description="PHD-type" evidence="8">
    <location>
        <begin position="667"/>
        <end position="712"/>
    </location>
</feature>
<dbReference type="InterPro" id="IPR011011">
    <property type="entry name" value="Znf_FYVE_PHD"/>
</dbReference>
<evidence type="ECO:0000256" key="7">
    <source>
        <dbReference type="SAM" id="MobiDB-lite"/>
    </source>
</evidence>
<feature type="compositionally biased region" description="Basic and acidic residues" evidence="7">
    <location>
        <begin position="138"/>
        <end position="154"/>
    </location>
</feature>
<dbReference type="Gene3D" id="3.30.40.10">
    <property type="entry name" value="Zinc/RING finger domain, C3HC4 (zinc finger)"/>
    <property type="match status" value="1"/>
</dbReference>
<evidence type="ECO:0000259" key="8">
    <source>
        <dbReference type="PROSITE" id="PS50016"/>
    </source>
</evidence>
<feature type="compositionally biased region" description="Polar residues" evidence="7">
    <location>
        <begin position="1122"/>
        <end position="1138"/>
    </location>
</feature>
<dbReference type="InterPro" id="IPR019786">
    <property type="entry name" value="Zinc_finger_PHD-type_CS"/>
</dbReference>
<dbReference type="InterPro" id="IPR032308">
    <property type="entry name" value="TDBD"/>
</dbReference>
<dbReference type="SUPFAM" id="SSF55729">
    <property type="entry name" value="Acyl-CoA N-acyltransferases (Nat)"/>
    <property type="match status" value="1"/>
</dbReference>
<proteinExistence type="predicted"/>
<evidence type="ECO:0000313" key="9">
    <source>
        <dbReference type="EMBL" id="KAL1561826.1"/>
    </source>
</evidence>
<dbReference type="InterPro" id="IPR019787">
    <property type="entry name" value="Znf_PHD-finger"/>
</dbReference>
<evidence type="ECO:0000256" key="5">
    <source>
        <dbReference type="ARBA" id="ARBA00023242"/>
    </source>
</evidence>
<keyword evidence="10" id="KW-1185">Reference proteome</keyword>
<dbReference type="Pfam" id="PF00628">
    <property type="entry name" value="PHD"/>
    <property type="match status" value="1"/>
</dbReference>
<feature type="compositionally biased region" description="Polar residues" evidence="7">
    <location>
        <begin position="156"/>
        <end position="166"/>
    </location>
</feature>
<dbReference type="InterPro" id="IPR001965">
    <property type="entry name" value="Znf_PHD"/>
</dbReference>
<feature type="compositionally biased region" description="Basic and acidic residues" evidence="7">
    <location>
        <begin position="1040"/>
        <end position="1049"/>
    </location>
</feature>
<accession>A0ABD1HZB9</accession>
<feature type="region of interest" description="Disordered" evidence="7">
    <location>
        <begin position="27"/>
        <end position="104"/>
    </location>
</feature>
<feature type="region of interest" description="Disordered" evidence="7">
    <location>
        <begin position="220"/>
        <end position="344"/>
    </location>
</feature>
<keyword evidence="3 6" id="KW-0863">Zinc-finger</keyword>
<keyword evidence="4" id="KW-0862">Zinc</keyword>
<evidence type="ECO:0000256" key="2">
    <source>
        <dbReference type="ARBA" id="ARBA00022723"/>
    </source>
</evidence>
<dbReference type="CDD" id="cd04301">
    <property type="entry name" value="NAT_SF"/>
    <property type="match status" value="1"/>
</dbReference>
<dbReference type="Pfam" id="PF22970">
    <property type="entry name" value="DUF7028"/>
    <property type="match status" value="1"/>
</dbReference>
<dbReference type="Pfam" id="PF16135">
    <property type="entry name" value="TDBD"/>
    <property type="match status" value="1"/>
</dbReference>
<evidence type="ECO:0000256" key="4">
    <source>
        <dbReference type="ARBA" id="ARBA00022833"/>
    </source>
</evidence>
<feature type="compositionally biased region" description="Basic and acidic residues" evidence="7">
    <location>
        <begin position="1247"/>
        <end position="1259"/>
    </location>
</feature>
<dbReference type="SUPFAM" id="SSF57903">
    <property type="entry name" value="FYVE/PHD zinc finger"/>
    <property type="match status" value="1"/>
</dbReference>
<dbReference type="Pfam" id="PF23209">
    <property type="entry name" value="IDM1_C"/>
    <property type="match status" value="1"/>
</dbReference>
<feature type="compositionally biased region" description="Basic residues" evidence="7">
    <location>
        <begin position="440"/>
        <end position="454"/>
    </location>
</feature>
<feature type="region of interest" description="Disordered" evidence="7">
    <location>
        <begin position="435"/>
        <end position="527"/>
    </location>
</feature>
<feature type="compositionally biased region" description="Basic and acidic residues" evidence="7">
    <location>
        <begin position="327"/>
        <end position="336"/>
    </location>
</feature>
<gene>
    <name evidence="9" type="ORF">AAHA92_04482</name>
</gene>
<dbReference type="PANTHER" id="PTHR46309">
    <property type="entry name" value="PHD FINGER PROTEIN 12"/>
    <property type="match status" value="1"/>
</dbReference>
<dbReference type="SMART" id="SM00249">
    <property type="entry name" value="PHD"/>
    <property type="match status" value="1"/>
</dbReference>
<dbReference type="Proteomes" id="UP001567538">
    <property type="component" value="Unassembled WGS sequence"/>
</dbReference>
<feature type="compositionally biased region" description="Basic and acidic residues" evidence="7">
    <location>
        <begin position="1312"/>
        <end position="1338"/>
    </location>
</feature>
<dbReference type="GO" id="GO:0005634">
    <property type="term" value="C:nucleus"/>
    <property type="evidence" value="ECO:0007669"/>
    <property type="project" value="UniProtKB-SubCell"/>
</dbReference>
<dbReference type="PROSITE" id="PS50016">
    <property type="entry name" value="ZF_PHD_2"/>
    <property type="match status" value="1"/>
</dbReference>
<dbReference type="PROSITE" id="PS01359">
    <property type="entry name" value="ZF_PHD_1"/>
    <property type="match status" value="1"/>
</dbReference>
<comment type="caution">
    <text evidence="9">The sequence shown here is derived from an EMBL/GenBank/DDBJ whole genome shotgun (WGS) entry which is preliminary data.</text>
</comment>
<name>A0ABD1HZB9_SALDI</name>
<dbReference type="InterPro" id="IPR013083">
    <property type="entry name" value="Znf_RING/FYVE/PHD"/>
</dbReference>
<feature type="compositionally biased region" description="Polar residues" evidence="7">
    <location>
        <begin position="996"/>
        <end position="1007"/>
    </location>
</feature>
<sequence>MHVMEGGVGSGVLKKKSSSGCLIIKKAGANKNSGGGLGGFGDSSSKGKKRGRLVASGSDSSSSSSSDDDDSLELMRRKMSEKRSKGSAGCKRDEGNAGIEEVSAEKKRSRLDLFEFDEYDEFEFDGKKMRNEYTQDRFKRVGRNDGDNVTERKQGSYFNGSSSGRTKNAGGSGMRSKGFGSSDDEAHMPISLLKTKYQETAGDLIRLQGKNGVLKVMVNKKKRMDSSSQHKNLEPLEADLPVYSDSKTSKSRGLIVGKERIAGKGKEEIKLEKVNPTCNKNRKARDSGVDETNEVLATPRPQACSSKKAVKKEAERSPSTEVSPSVKGKEGKESNPKRSGNTEKQMLREKIRGMLIDAGWSIDYRPRRNRDYLDAVYINPGGTAYWSIIKAYDAFKKHLDEDNDKVKAKVGSPSFAPLSEDLINKLTRQTKKKIAEELKRKRKKDSMTKSAKKSAVKEDGDSSEDDDQSEERLSSYIKQNQKLRGKLGKVDQDSEDDLSDDSLDRKPRKVKFGKSSTSSKSNPVHGRTSKVIGRCTLLVRGSDRSDNSDYDGYVPYRGKRTVLAWLIDSDTAKLSEKVQYMNRRRTKVMLEGWITREGIHCGCCSKILTVSKFELHAGSKLRQPFQNIFLESGSSLLQCQIDAWNSQEETLHRDFFTVDVDGDDPDDDTCGICGDGGDLICCDSCPSTFHQICLGIQMLPSGDWHCPNCICKYCGLARENIAEENDTSCSELNRCNFCEKKYHNSCIERAHPQPSSCSASFCGPKCQEIYNHIQKILGIKHELEAGISWSIIQRSDVSDASQRGFPSRVECNSKLAVALSVMDECFLPIIDRRSGINIIHNVVYNCGSNFNRLNYRGFYTAILERGDEILAAASIRLHGDRLAEMPFIGTREIYRRQGMCRRLLSSIETELSSLKIGQLIIPAISEHMNTWTAVFGFEELEGALKKEIKSMNMLVFPGTDMLQKQLPKQENSDGVMVSEPTTNQPPSPALVEKSEASLSEEQNNRASSDFGGCPTSKSSDDVDALVSESPMPAIPSDAVCETKQKESSDNLKCSPIPGDGNVSNEGHRSLEPLEDNDSIPPVKAVEKDGCKIEDSRTPTFSENTSEDAPLSKIVSGGCVRSLPTSVSDVSAEVNNGASNGDDEDRVVPSNANSDHEAFDTKTNGVNPGVVQDTPVRAESEKPDGVDPGTVQANPDRTESATLDMDAKTDGVDPGVIQDTPDLTESDKPDVDTKTNGIDPGVIQDAPCRTECDKPDEDPKTNGVDPSVVHDTPDSTESDKPDGDAKTVGIDPGAEPDGDAKTDCIDPGVVQDAPDRAENDRPDGVSVKDARDTADKPSGESKTWPQDVAATENHVR</sequence>
<comment type="subcellular location">
    <subcellularLocation>
        <location evidence="1">Nucleus</location>
    </subcellularLocation>
</comment>
<feature type="compositionally biased region" description="Basic and acidic residues" evidence="7">
    <location>
        <begin position="1270"/>
        <end position="1284"/>
    </location>
</feature>
<dbReference type="InterPro" id="IPR056511">
    <property type="entry name" value="IDM1_C"/>
</dbReference>
<dbReference type="InterPro" id="IPR054292">
    <property type="entry name" value="DUF7028"/>
</dbReference>
<dbReference type="PANTHER" id="PTHR46309:SF1">
    <property type="entry name" value="PHD FINGER PROTEIN 12"/>
    <property type="match status" value="1"/>
</dbReference>
<organism evidence="9 10">
    <name type="scientific">Salvia divinorum</name>
    <name type="common">Maria pastora</name>
    <name type="synonym">Diviner's sage</name>
    <dbReference type="NCBI Taxonomy" id="28513"/>
    <lineage>
        <taxon>Eukaryota</taxon>
        <taxon>Viridiplantae</taxon>
        <taxon>Streptophyta</taxon>
        <taxon>Embryophyta</taxon>
        <taxon>Tracheophyta</taxon>
        <taxon>Spermatophyta</taxon>
        <taxon>Magnoliopsida</taxon>
        <taxon>eudicotyledons</taxon>
        <taxon>Gunneridae</taxon>
        <taxon>Pentapetalae</taxon>
        <taxon>asterids</taxon>
        <taxon>lamiids</taxon>
        <taxon>Lamiales</taxon>
        <taxon>Lamiaceae</taxon>
        <taxon>Nepetoideae</taxon>
        <taxon>Mentheae</taxon>
        <taxon>Salviinae</taxon>
        <taxon>Salvia</taxon>
        <taxon>Salvia subgen. Calosphace</taxon>
    </lineage>
</organism>
<feature type="compositionally biased region" description="Basic and acidic residues" evidence="7">
    <location>
        <begin position="1084"/>
        <end position="1096"/>
    </location>
</feature>
<dbReference type="InterPro" id="IPR042163">
    <property type="entry name" value="PHF12"/>
</dbReference>